<evidence type="ECO:0000256" key="2">
    <source>
        <dbReference type="SAM" id="MobiDB-lite"/>
    </source>
</evidence>
<comment type="caution">
    <text evidence="5">The sequence shown here is derived from an EMBL/GenBank/DDBJ whole genome shotgun (WGS) entry which is preliminary data.</text>
</comment>
<dbReference type="InterPro" id="IPR032789">
    <property type="entry name" value="T2SS-T3SS_pil_N"/>
</dbReference>
<dbReference type="GO" id="GO:0009306">
    <property type="term" value="P:protein secretion"/>
    <property type="evidence" value="ECO:0007669"/>
    <property type="project" value="InterPro"/>
</dbReference>
<dbReference type="PRINTS" id="PR00811">
    <property type="entry name" value="BCTERIALGSPD"/>
</dbReference>
<dbReference type="EMBL" id="VCBC01000016">
    <property type="protein sequence ID" value="TLU61476.1"/>
    <property type="molecule type" value="Genomic_DNA"/>
</dbReference>
<dbReference type="PANTHER" id="PTHR30332">
    <property type="entry name" value="PROBABLE GENERAL SECRETION PATHWAY PROTEIN D"/>
    <property type="match status" value="1"/>
</dbReference>
<keyword evidence="6" id="KW-1185">Reference proteome</keyword>
<organism evidence="5 6">
    <name type="scientific">Thalassotalea litorea</name>
    <dbReference type="NCBI Taxonomy" id="2020715"/>
    <lineage>
        <taxon>Bacteria</taxon>
        <taxon>Pseudomonadati</taxon>
        <taxon>Pseudomonadota</taxon>
        <taxon>Gammaproteobacteria</taxon>
        <taxon>Alteromonadales</taxon>
        <taxon>Colwelliaceae</taxon>
        <taxon>Thalassotalea</taxon>
    </lineage>
</organism>
<evidence type="ECO:0000259" key="3">
    <source>
        <dbReference type="Pfam" id="PF00263"/>
    </source>
</evidence>
<sequence length="499" mass="53771">MKAVAHRSKYANLRSIVISVMFLIANIGASVQAGGSLEQPDPTIKIPIHKSKNVAMVQSVHRVSIANPKIADILIIRKDEIYIVGKKLGSTNVMVWDEKDQIIEIYNLEVTHDLATLRERFHRYLPEETIGIESSQGHLVLSGEASSTEKMTMAVRLAEGYAKAAGGNKSNSQVLNMMSVGGGHQVMLEVTVAEVQSEVARRLDSKMLLAVDGNDGTIGITSGSDFLNSLGLTQGIDRGLFGSYLDGDLLLNFALDIAKQNGLAKILAEPNITALSGQQADFLSGGEFPIPVPNRDGITIQYRDFGVGVSFVPTILDSGKINLNLEVLVSELSSTNTVAISPDETNSNLVIPSIIKRTTSTTVELGDGQTIAIGGLISDNFRESVNKIPGLGDIPVLGQLFRSQEFIKGQSELVIMVTPRLVRPFNRDGVPLPTDGFVEPGDMDFYLLGRTSSRPLNETNEANPNASSSSDSNNSQLMLDDGGTQATYGHEISTEEFQE</sequence>
<feature type="domain" description="Type II/III secretion system secretin-like" evidence="3">
    <location>
        <begin position="259"/>
        <end position="423"/>
    </location>
</feature>
<protein>
    <submittedName>
        <fullName evidence="5">Type II and III secretion system protein family protein</fullName>
    </submittedName>
</protein>
<gene>
    <name evidence="5" type="ORF">FE810_14660</name>
</gene>
<dbReference type="PANTHER" id="PTHR30332:SF17">
    <property type="entry name" value="TYPE IV PILIATION SYSTEM PROTEIN DR_0774-RELATED"/>
    <property type="match status" value="1"/>
</dbReference>
<feature type="domain" description="Pilus formation protein N-terminal" evidence="4">
    <location>
        <begin position="42"/>
        <end position="111"/>
    </location>
</feature>
<evidence type="ECO:0000256" key="1">
    <source>
        <dbReference type="RuleBase" id="RU004003"/>
    </source>
</evidence>
<dbReference type="InterPro" id="IPR004845">
    <property type="entry name" value="T2SS_GspD_CS"/>
</dbReference>
<dbReference type="OrthoDB" id="9775455at2"/>
<reference evidence="5 6" key="1">
    <citation type="submission" date="2019-05" db="EMBL/GenBank/DDBJ databases">
        <title>Genome sequences of Thalassotalea litorea 1K03283.</title>
        <authorList>
            <person name="Zhang D."/>
        </authorList>
    </citation>
    <scope>NUCLEOTIDE SEQUENCE [LARGE SCALE GENOMIC DNA]</scope>
    <source>
        <strain evidence="5 6">MCCC 1K03283</strain>
    </source>
</reference>
<evidence type="ECO:0000313" key="6">
    <source>
        <dbReference type="Proteomes" id="UP000307790"/>
    </source>
</evidence>
<dbReference type="Pfam" id="PF00263">
    <property type="entry name" value="Secretin"/>
    <property type="match status" value="1"/>
</dbReference>
<dbReference type="GO" id="GO:0015627">
    <property type="term" value="C:type II protein secretion system complex"/>
    <property type="evidence" value="ECO:0007669"/>
    <property type="project" value="TreeGrafter"/>
</dbReference>
<dbReference type="RefSeq" id="WP_138320985.1">
    <property type="nucleotide sequence ID" value="NZ_VCBC01000016.1"/>
</dbReference>
<dbReference type="AlphaFoldDB" id="A0A5R9ID05"/>
<feature type="region of interest" description="Disordered" evidence="2">
    <location>
        <begin position="454"/>
        <end position="499"/>
    </location>
</feature>
<comment type="similarity">
    <text evidence="1">Belongs to the bacterial secretin family.</text>
</comment>
<accession>A0A5R9ID05</accession>
<name>A0A5R9ID05_9GAMM</name>
<dbReference type="Proteomes" id="UP000307790">
    <property type="component" value="Unassembled WGS sequence"/>
</dbReference>
<dbReference type="InterPro" id="IPR001775">
    <property type="entry name" value="GspD/PilQ"/>
</dbReference>
<evidence type="ECO:0000313" key="5">
    <source>
        <dbReference type="EMBL" id="TLU61476.1"/>
    </source>
</evidence>
<dbReference type="InterPro" id="IPR050810">
    <property type="entry name" value="Bact_Secretion_Sys_Channel"/>
</dbReference>
<dbReference type="Pfam" id="PF13629">
    <property type="entry name" value="T2SS-T3SS_pil_N"/>
    <property type="match status" value="1"/>
</dbReference>
<evidence type="ECO:0000259" key="4">
    <source>
        <dbReference type="Pfam" id="PF13629"/>
    </source>
</evidence>
<feature type="compositionally biased region" description="Low complexity" evidence="2">
    <location>
        <begin position="457"/>
        <end position="475"/>
    </location>
</feature>
<dbReference type="PROSITE" id="PS00875">
    <property type="entry name" value="T2SP_D"/>
    <property type="match status" value="1"/>
</dbReference>
<proteinExistence type="inferred from homology"/>
<dbReference type="InterPro" id="IPR004846">
    <property type="entry name" value="T2SS/T3SS_dom"/>
</dbReference>